<proteinExistence type="predicted"/>
<evidence type="ECO:0000259" key="1">
    <source>
        <dbReference type="PROSITE" id="PS50206"/>
    </source>
</evidence>
<dbReference type="AlphaFoldDB" id="A0A6A6R254"/>
<dbReference type="SUPFAM" id="SSF52821">
    <property type="entry name" value="Rhodanese/Cell cycle control phosphatase"/>
    <property type="match status" value="1"/>
</dbReference>
<reference evidence="2" key="1">
    <citation type="journal article" date="2020" name="Stud. Mycol.">
        <title>101 Dothideomycetes genomes: a test case for predicting lifestyles and emergence of pathogens.</title>
        <authorList>
            <person name="Haridas S."/>
            <person name="Albert R."/>
            <person name="Binder M."/>
            <person name="Bloem J."/>
            <person name="Labutti K."/>
            <person name="Salamov A."/>
            <person name="Andreopoulos B."/>
            <person name="Baker S."/>
            <person name="Barry K."/>
            <person name="Bills G."/>
            <person name="Bluhm B."/>
            <person name="Cannon C."/>
            <person name="Castanera R."/>
            <person name="Culley D."/>
            <person name="Daum C."/>
            <person name="Ezra D."/>
            <person name="Gonzalez J."/>
            <person name="Henrissat B."/>
            <person name="Kuo A."/>
            <person name="Liang C."/>
            <person name="Lipzen A."/>
            <person name="Lutzoni F."/>
            <person name="Magnuson J."/>
            <person name="Mondo S."/>
            <person name="Nolan M."/>
            <person name="Ohm R."/>
            <person name="Pangilinan J."/>
            <person name="Park H.-J."/>
            <person name="Ramirez L."/>
            <person name="Alfaro M."/>
            <person name="Sun H."/>
            <person name="Tritt A."/>
            <person name="Yoshinaga Y."/>
            <person name="Zwiers L.-H."/>
            <person name="Turgeon B."/>
            <person name="Goodwin S."/>
            <person name="Spatafora J."/>
            <person name="Crous P."/>
            <person name="Grigoriev I."/>
        </authorList>
    </citation>
    <scope>NUCLEOTIDE SEQUENCE</scope>
    <source>
        <strain evidence="2">CBS 269.34</strain>
    </source>
</reference>
<keyword evidence="3" id="KW-1185">Reference proteome</keyword>
<dbReference type="GO" id="GO:0005634">
    <property type="term" value="C:nucleus"/>
    <property type="evidence" value="ECO:0007669"/>
    <property type="project" value="TreeGrafter"/>
</dbReference>
<dbReference type="PANTHER" id="PTHR10828">
    <property type="entry name" value="M-PHASE INDUCER PHOSPHATASE DUAL SPECIFICITY PHOSPHATASE CDC25"/>
    <property type="match status" value="1"/>
</dbReference>
<dbReference type="GO" id="GO:0004725">
    <property type="term" value="F:protein tyrosine phosphatase activity"/>
    <property type="evidence" value="ECO:0007669"/>
    <property type="project" value="TreeGrafter"/>
</dbReference>
<dbReference type="PANTHER" id="PTHR10828:SF50">
    <property type="entry name" value="REDUCTASE (ARC2), PUTATIVE (AFU_ORTHOLOGUE AFUA_6G13400)-RELATED"/>
    <property type="match status" value="1"/>
</dbReference>
<gene>
    <name evidence="2" type="ORF">BU16DRAFT_524709</name>
</gene>
<name>A0A6A6R254_9PEZI</name>
<protein>
    <submittedName>
        <fullName evidence="2">Rhodanese-like protein</fullName>
    </submittedName>
</protein>
<dbReference type="Gene3D" id="3.40.250.10">
    <property type="entry name" value="Rhodanese-like domain"/>
    <property type="match status" value="1"/>
</dbReference>
<organism evidence="2 3">
    <name type="scientific">Lophium mytilinum</name>
    <dbReference type="NCBI Taxonomy" id="390894"/>
    <lineage>
        <taxon>Eukaryota</taxon>
        <taxon>Fungi</taxon>
        <taxon>Dikarya</taxon>
        <taxon>Ascomycota</taxon>
        <taxon>Pezizomycotina</taxon>
        <taxon>Dothideomycetes</taxon>
        <taxon>Pleosporomycetidae</taxon>
        <taxon>Mytilinidiales</taxon>
        <taxon>Mytilinidiaceae</taxon>
        <taxon>Lophium</taxon>
    </lineage>
</organism>
<dbReference type="GO" id="GO:0005737">
    <property type="term" value="C:cytoplasm"/>
    <property type="evidence" value="ECO:0007669"/>
    <property type="project" value="TreeGrafter"/>
</dbReference>
<dbReference type="Proteomes" id="UP000799750">
    <property type="component" value="Unassembled WGS sequence"/>
</dbReference>
<accession>A0A6A6R254</accession>
<dbReference type="PROSITE" id="PS50206">
    <property type="entry name" value="RHODANESE_3"/>
    <property type="match status" value="1"/>
</dbReference>
<evidence type="ECO:0000313" key="3">
    <source>
        <dbReference type="Proteomes" id="UP000799750"/>
    </source>
</evidence>
<dbReference type="OrthoDB" id="8300214at2759"/>
<dbReference type="Pfam" id="PF00581">
    <property type="entry name" value="Rhodanese"/>
    <property type="match status" value="1"/>
</dbReference>
<dbReference type="SMART" id="SM00450">
    <property type="entry name" value="RHOD"/>
    <property type="match status" value="1"/>
</dbReference>
<dbReference type="EMBL" id="MU004185">
    <property type="protein sequence ID" value="KAF2498619.1"/>
    <property type="molecule type" value="Genomic_DNA"/>
</dbReference>
<dbReference type="InterPro" id="IPR001763">
    <property type="entry name" value="Rhodanese-like_dom"/>
</dbReference>
<sequence length="153" mass="16603">MAQEAPPSTAPWHAAFPSPQHTAPLVTREDALAELGSGRLLLVDVRRTDYEGGTIKGSLNLPAHSFYLNRAALYDLCTRAGVKDVAFYCGSSNGRGPRCSGWFADFISEKGGESSIRALTLDGGIKGWVNAGGKFLESMEGFEPEYWKQFAQE</sequence>
<evidence type="ECO:0000313" key="2">
    <source>
        <dbReference type="EMBL" id="KAF2498619.1"/>
    </source>
</evidence>
<dbReference type="InterPro" id="IPR036873">
    <property type="entry name" value="Rhodanese-like_dom_sf"/>
</dbReference>
<feature type="domain" description="Rhodanese" evidence="1">
    <location>
        <begin position="36"/>
        <end position="137"/>
    </location>
</feature>